<dbReference type="Gene3D" id="2.40.10.10">
    <property type="entry name" value="Trypsin-like serine proteases"/>
    <property type="match status" value="1"/>
</dbReference>
<evidence type="ECO:0000313" key="5">
    <source>
        <dbReference type="EMBL" id="CAL4075682.1"/>
    </source>
</evidence>
<dbReference type="PROSITE" id="PS50041">
    <property type="entry name" value="C_TYPE_LECTIN_2"/>
    <property type="match status" value="1"/>
</dbReference>
<dbReference type="SUPFAM" id="SSF50494">
    <property type="entry name" value="Trypsin-like serine proteases"/>
    <property type="match status" value="1"/>
</dbReference>
<dbReference type="SUPFAM" id="SSF56436">
    <property type="entry name" value="C-type lectin-like"/>
    <property type="match status" value="1"/>
</dbReference>
<dbReference type="InterPro" id="IPR043504">
    <property type="entry name" value="Peptidase_S1_PA_chymotrypsin"/>
</dbReference>
<dbReference type="AlphaFoldDB" id="A0AAV2Q9N1"/>
<dbReference type="EMBL" id="CAXKWB010004840">
    <property type="protein sequence ID" value="CAL4075682.1"/>
    <property type="molecule type" value="Genomic_DNA"/>
</dbReference>
<evidence type="ECO:0000259" key="4">
    <source>
        <dbReference type="PROSITE" id="PS50240"/>
    </source>
</evidence>
<dbReference type="InterPro" id="IPR001304">
    <property type="entry name" value="C-type_lectin-like"/>
</dbReference>
<keyword evidence="1" id="KW-1015">Disulfide bond</keyword>
<keyword evidence="6" id="KW-1185">Reference proteome</keyword>
<proteinExistence type="inferred from homology"/>
<dbReference type="CDD" id="cd00037">
    <property type="entry name" value="CLECT"/>
    <property type="match status" value="1"/>
</dbReference>
<dbReference type="Pfam" id="PF00089">
    <property type="entry name" value="Trypsin"/>
    <property type="match status" value="1"/>
</dbReference>
<organism evidence="5 6">
    <name type="scientific">Meganyctiphanes norvegica</name>
    <name type="common">Northern krill</name>
    <name type="synonym">Thysanopoda norvegica</name>
    <dbReference type="NCBI Taxonomy" id="48144"/>
    <lineage>
        <taxon>Eukaryota</taxon>
        <taxon>Metazoa</taxon>
        <taxon>Ecdysozoa</taxon>
        <taxon>Arthropoda</taxon>
        <taxon>Crustacea</taxon>
        <taxon>Multicrustacea</taxon>
        <taxon>Malacostraca</taxon>
        <taxon>Eumalacostraca</taxon>
        <taxon>Eucarida</taxon>
        <taxon>Euphausiacea</taxon>
        <taxon>Euphausiidae</taxon>
        <taxon>Meganyctiphanes</taxon>
    </lineage>
</organism>
<evidence type="ECO:0000259" key="3">
    <source>
        <dbReference type="PROSITE" id="PS50041"/>
    </source>
</evidence>
<dbReference type="GO" id="GO:0004252">
    <property type="term" value="F:serine-type endopeptidase activity"/>
    <property type="evidence" value="ECO:0007669"/>
    <property type="project" value="InterPro"/>
</dbReference>
<name>A0AAV2Q9N1_MEGNR</name>
<dbReference type="InterPro" id="IPR001314">
    <property type="entry name" value="Peptidase_S1A"/>
</dbReference>
<dbReference type="GO" id="GO:0006508">
    <property type="term" value="P:proteolysis"/>
    <property type="evidence" value="ECO:0007669"/>
    <property type="project" value="InterPro"/>
</dbReference>
<dbReference type="InterPro" id="IPR016186">
    <property type="entry name" value="C-type_lectin-like/link_sf"/>
</dbReference>
<accession>A0AAV2Q9N1</accession>
<dbReference type="PROSITE" id="PS50240">
    <property type="entry name" value="TRYPSIN_DOM"/>
    <property type="match status" value="1"/>
</dbReference>
<sequence>MIKEAACKSSEKNITIKYHGRCKENVKECTDEFFKIEGAVWPFKIFTEAKRTWFEAKTKCEEEQLSLAYDTNKFARKLRKYILDNCGDVPVWLDARGDGFNFIWQKNKKELSRRNVLWLPGNPTWLFDTNYEYPGRKRSTKDHCLSLEVLQNKWSHHPAHPYASHKCLTKQYTLCQETRPAIIPSEDDGCGLATRFYVIGGEETSPGDWPWLAAIMLTDARHGDLVVGLGTLITNQHVISAAHIFNHPDFKNFTVRLGEYNLTSVEDDGAVQVFDIVDRRMGNRENDIILLKLDRPVNSFTDRIRPACLPYHLRNYNFEGSTLTSVGWGRTSYYDILAVEMAQIPSQGYVSVVPLQGCIEIYGNHPISNKQICAGKLTATCNGDAGGPLNYADTQTGRFYVVGIVSFGPTLCGNNGFPAVYTRVGSFLDWIDEKIIELL</sequence>
<comment type="caution">
    <text evidence="5">The sequence shown here is derived from an EMBL/GenBank/DDBJ whole genome shotgun (WGS) entry which is preliminary data.</text>
</comment>
<dbReference type="SMART" id="SM00020">
    <property type="entry name" value="Tryp_SPc"/>
    <property type="match status" value="1"/>
</dbReference>
<dbReference type="Gene3D" id="3.10.100.10">
    <property type="entry name" value="Mannose-Binding Protein A, subunit A"/>
    <property type="match status" value="1"/>
</dbReference>
<gene>
    <name evidence="5" type="ORF">MNOR_LOCUS9847</name>
</gene>
<comment type="similarity">
    <text evidence="2">Belongs to the peptidase S1 family. CLIP subfamily.</text>
</comment>
<dbReference type="InterPro" id="IPR001254">
    <property type="entry name" value="Trypsin_dom"/>
</dbReference>
<dbReference type="CDD" id="cd00190">
    <property type="entry name" value="Tryp_SPc"/>
    <property type="match status" value="1"/>
</dbReference>
<feature type="domain" description="Peptidase S1" evidence="4">
    <location>
        <begin position="198"/>
        <end position="436"/>
    </location>
</feature>
<reference evidence="5 6" key="1">
    <citation type="submission" date="2024-05" db="EMBL/GenBank/DDBJ databases">
        <authorList>
            <person name="Wallberg A."/>
        </authorList>
    </citation>
    <scope>NUCLEOTIDE SEQUENCE [LARGE SCALE GENOMIC DNA]</scope>
</reference>
<dbReference type="Proteomes" id="UP001497623">
    <property type="component" value="Unassembled WGS sequence"/>
</dbReference>
<dbReference type="InterPro" id="IPR051487">
    <property type="entry name" value="Ser/Thr_Proteases_Immune/Dev"/>
</dbReference>
<dbReference type="InterPro" id="IPR016187">
    <property type="entry name" value="CTDL_fold"/>
</dbReference>
<protein>
    <submittedName>
        <fullName evidence="5">Uncharacterized protein</fullName>
    </submittedName>
</protein>
<dbReference type="PRINTS" id="PR00722">
    <property type="entry name" value="CHYMOTRYPSIN"/>
</dbReference>
<dbReference type="PANTHER" id="PTHR24256">
    <property type="entry name" value="TRYPTASE-RELATED"/>
    <property type="match status" value="1"/>
</dbReference>
<feature type="domain" description="C-type lectin" evidence="3">
    <location>
        <begin position="43"/>
        <end position="168"/>
    </location>
</feature>
<evidence type="ECO:0000256" key="1">
    <source>
        <dbReference type="ARBA" id="ARBA00023157"/>
    </source>
</evidence>
<evidence type="ECO:0000256" key="2">
    <source>
        <dbReference type="ARBA" id="ARBA00024195"/>
    </source>
</evidence>
<evidence type="ECO:0000313" key="6">
    <source>
        <dbReference type="Proteomes" id="UP001497623"/>
    </source>
</evidence>
<dbReference type="InterPro" id="IPR009003">
    <property type="entry name" value="Peptidase_S1_PA"/>
</dbReference>